<dbReference type="EMBL" id="JADOXO010000135">
    <property type="protein sequence ID" value="KAF9812283.1"/>
    <property type="molecule type" value="Genomic_DNA"/>
</dbReference>
<evidence type="ECO:0000313" key="2">
    <source>
        <dbReference type="EMBL" id="KAF9812283.1"/>
    </source>
</evidence>
<feature type="compositionally biased region" description="Basic and acidic residues" evidence="1">
    <location>
        <begin position="106"/>
        <end position="119"/>
    </location>
</feature>
<dbReference type="AlphaFoldDB" id="A0A8H7P0B2"/>
<feature type="region of interest" description="Disordered" evidence="1">
    <location>
        <begin position="1"/>
        <end position="62"/>
    </location>
</feature>
<proteinExistence type="predicted"/>
<protein>
    <submittedName>
        <fullName evidence="2">Uncharacterized protein</fullName>
    </submittedName>
</protein>
<evidence type="ECO:0000256" key="1">
    <source>
        <dbReference type="SAM" id="MobiDB-lite"/>
    </source>
</evidence>
<reference evidence="2" key="1">
    <citation type="submission" date="2020-11" db="EMBL/GenBank/DDBJ databases">
        <authorList>
            <person name="Koelle M."/>
            <person name="Horta M.A.C."/>
            <person name="Nowrousian M."/>
            <person name="Ohm R.A."/>
            <person name="Benz P."/>
            <person name="Pilgard A."/>
        </authorList>
    </citation>
    <scope>NUCLEOTIDE SEQUENCE</scope>
    <source>
        <strain evidence="2">FPRL280</strain>
    </source>
</reference>
<gene>
    <name evidence="2" type="ORF">IEO21_06257</name>
</gene>
<accession>A0A8H7P0B2</accession>
<feature type="compositionally biased region" description="Basic and acidic residues" evidence="1">
    <location>
        <begin position="1"/>
        <end position="10"/>
    </location>
</feature>
<dbReference type="Proteomes" id="UP000639403">
    <property type="component" value="Unassembled WGS sequence"/>
</dbReference>
<sequence length="147" mass="16043">MSPSKDREGVDNAPAKVSPSNDRDGVNGPLQKIKLAPAKVSPSNDRDGVKGLPQECRPPKIGMGRRLNRALQICSFQADGTKAPRHGAGLCVALGISTRFNARDGETNVRQHPRIEQRSNKPPVSFGHHEDVPSLLHRNVPFQERCV</sequence>
<organism evidence="2 3">
    <name type="scientific">Rhodonia placenta</name>
    <dbReference type="NCBI Taxonomy" id="104341"/>
    <lineage>
        <taxon>Eukaryota</taxon>
        <taxon>Fungi</taxon>
        <taxon>Dikarya</taxon>
        <taxon>Basidiomycota</taxon>
        <taxon>Agaricomycotina</taxon>
        <taxon>Agaricomycetes</taxon>
        <taxon>Polyporales</taxon>
        <taxon>Adustoporiaceae</taxon>
        <taxon>Rhodonia</taxon>
    </lineage>
</organism>
<reference evidence="2" key="2">
    <citation type="journal article" name="Front. Microbiol.">
        <title>Degradative Capacity of Two Strains of Rhodonia placenta: From Phenotype to Genotype.</title>
        <authorList>
            <person name="Kolle M."/>
            <person name="Horta M.A.C."/>
            <person name="Nowrousian M."/>
            <person name="Ohm R.A."/>
            <person name="Benz J.P."/>
            <person name="Pilgard A."/>
        </authorList>
    </citation>
    <scope>NUCLEOTIDE SEQUENCE</scope>
    <source>
        <strain evidence="2">FPRL280</strain>
    </source>
</reference>
<feature type="region of interest" description="Disordered" evidence="1">
    <location>
        <begin position="106"/>
        <end position="126"/>
    </location>
</feature>
<comment type="caution">
    <text evidence="2">The sequence shown here is derived from an EMBL/GenBank/DDBJ whole genome shotgun (WGS) entry which is preliminary data.</text>
</comment>
<name>A0A8H7P0B2_9APHY</name>
<evidence type="ECO:0000313" key="3">
    <source>
        <dbReference type="Proteomes" id="UP000639403"/>
    </source>
</evidence>